<protein>
    <submittedName>
        <fullName evidence="1">Uncharacterized protein</fullName>
    </submittedName>
</protein>
<name>A0AAD1X4L4_EUPCR</name>
<accession>A0AAD1X4L4</accession>
<keyword evidence="2" id="KW-1185">Reference proteome</keyword>
<dbReference type="AlphaFoldDB" id="A0AAD1X4L4"/>
<organism evidence="1 2">
    <name type="scientific">Euplotes crassus</name>
    <dbReference type="NCBI Taxonomy" id="5936"/>
    <lineage>
        <taxon>Eukaryota</taxon>
        <taxon>Sar</taxon>
        <taxon>Alveolata</taxon>
        <taxon>Ciliophora</taxon>
        <taxon>Intramacronucleata</taxon>
        <taxon>Spirotrichea</taxon>
        <taxon>Hypotrichia</taxon>
        <taxon>Euplotida</taxon>
        <taxon>Euplotidae</taxon>
        <taxon>Moneuplotes</taxon>
    </lineage>
</organism>
<evidence type="ECO:0000313" key="2">
    <source>
        <dbReference type="Proteomes" id="UP001295684"/>
    </source>
</evidence>
<sequence length="399" mass="45982">MEEPCMERIGRRMRRRGKGELGKSIEKRQIKLSMRYDYFRNMLSEKRKKVTKHNTSFKSLFFNQKLVDTKILALSNKIAQNASYVDIINTDSRKGAIEPKSLYSVPHKQFKSKLVNHKRAQSNALSKRIRMAKQNLPAFKGSLFLKLKPDTTSMSKISLNKSSSGVQNCSEIISGSISIQRTAYKKRRKKNALTIDTYCSPKTMSEKPDLRAVTCDSPEITRGINAKGITLENRLKVLENLNKFLTQEKKYDEKLDNKRASNSCSSPAPCDPLEARIDIKVKKATIVNTSNKPKVLQEPRETFSKPVQRTSKQKYTMVKRTIELGKVNNFETPKNDAYSETPLFKEHKYCEIRNLNFIRSVKEDARRRRVHYNQCKTDASIETGTSPNWDCFLSSEWFP</sequence>
<reference evidence="1" key="1">
    <citation type="submission" date="2023-07" db="EMBL/GenBank/DDBJ databases">
        <authorList>
            <consortium name="AG Swart"/>
            <person name="Singh M."/>
            <person name="Singh A."/>
            <person name="Seah K."/>
            <person name="Emmerich C."/>
        </authorList>
    </citation>
    <scope>NUCLEOTIDE SEQUENCE</scope>
    <source>
        <strain evidence="1">DP1</strain>
    </source>
</reference>
<comment type="caution">
    <text evidence="1">The sequence shown here is derived from an EMBL/GenBank/DDBJ whole genome shotgun (WGS) entry which is preliminary data.</text>
</comment>
<dbReference type="Proteomes" id="UP001295684">
    <property type="component" value="Unassembled WGS sequence"/>
</dbReference>
<dbReference type="EMBL" id="CAMPGE010004006">
    <property type="protein sequence ID" value="CAI2362848.1"/>
    <property type="molecule type" value="Genomic_DNA"/>
</dbReference>
<proteinExistence type="predicted"/>
<evidence type="ECO:0000313" key="1">
    <source>
        <dbReference type="EMBL" id="CAI2362848.1"/>
    </source>
</evidence>
<gene>
    <name evidence="1" type="ORF">ECRASSUSDP1_LOCUS4176</name>
</gene>